<comment type="caution">
    <text evidence="3">The sequence shown here is derived from an EMBL/GenBank/DDBJ whole genome shotgun (WGS) entry which is preliminary data.</text>
</comment>
<dbReference type="AlphaFoldDB" id="A0A432WGU9"/>
<dbReference type="RefSeq" id="WP_126798710.1">
    <property type="nucleotide sequence ID" value="NZ_PIPO01000003.1"/>
</dbReference>
<keyword evidence="1" id="KW-0732">Signal</keyword>
<feature type="chain" id="PRO_5019045358" evidence="1">
    <location>
        <begin position="22"/>
        <end position="150"/>
    </location>
</feature>
<feature type="domain" description="DUF4426" evidence="2">
    <location>
        <begin position="32"/>
        <end position="149"/>
    </location>
</feature>
<dbReference type="InterPro" id="IPR025218">
    <property type="entry name" value="DUF4426"/>
</dbReference>
<dbReference type="Gene3D" id="2.60.40.3340">
    <property type="entry name" value="Domain of unknown function DUF4426"/>
    <property type="match status" value="1"/>
</dbReference>
<organism evidence="3 4">
    <name type="scientific">Aliidiomarina soli</name>
    <dbReference type="NCBI Taxonomy" id="1928574"/>
    <lineage>
        <taxon>Bacteria</taxon>
        <taxon>Pseudomonadati</taxon>
        <taxon>Pseudomonadota</taxon>
        <taxon>Gammaproteobacteria</taxon>
        <taxon>Alteromonadales</taxon>
        <taxon>Idiomarinaceae</taxon>
        <taxon>Aliidiomarina</taxon>
    </lineage>
</organism>
<accession>A0A432WGU9</accession>
<proteinExistence type="predicted"/>
<reference evidence="3 4" key="1">
    <citation type="journal article" date="2011" name="Front. Microbiol.">
        <title>Genomic signatures of strain selection and enhancement in Bacillus atrophaeus var. globigii, a historical biowarfare simulant.</title>
        <authorList>
            <person name="Gibbons H.S."/>
            <person name="Broomall S.M."/>
            <person name="McNew L.A."/>
            <person name="Daligault H."/>
            <person name="Chapman C."/>
            <person name="Bruce D."/>
            <person name="Karavis M."/>
            <person name="Krepps M."/>
            <person name="McGregor P.A."/>
            <person name="Hong C."/>
            <person name="Park K.H."/>
            <person name="Akmal A."/>
            <person name="Feldman A."/>
            <person name="Lin J.S."/>
            <person name="Chang W.E."/>
            <person name="Higgs B.W."/>
            <person name="Demirev P."/>
            <person name="Lindquist J."/>
            <person name="Liem A."/>
            <person name="Fochler E."/>
            <person name="Read T.D."/>
            <person name="Tapia R."/>
            <person name="Johnson S."/>
            <person name="Bishop-Lilly K.A."/>
            <person name="Detter C."/>
            <person name="Han C."/>
            <person name="Sozhamannan S."/>
            <person name="Rosenzweig C.N."/>
            <person name="Skowronski E.W."/>
        </authorList>
    </citation>
    <scope>NUCLEOTIDE SEQUENCE [LARGE SCALE GENOMIC DNA]</scope>
    <source>
        <strain evidence="3 4">Y4G10-17</strain>
    </source>
</reference>
<gene>
    <name evidence="3" type="ORF">CWE14_06855</name>
</gene>
<dbReference type="EMBL" id="PIPO01000003">
    <property type="protein sequence ID" value="RUO32961.1"/>
    <property type="molecule type" value="Genomic_DNA"/>
</dbReference>
<evidence type="ECO:0000313" key="4">
    <source>
        <dbReference type="Proteomes" id="UP000287823"/>
    </source>
</evidence>
<feature type="signal peptide" evidence="1">
    <location>
        <begin position="1"/>
        <end position="21"/>
    </location>
</feature>
<sequence>MKQIWLGCLVVLSLFSTSLYGQQREDDGQTYQRLGDWEVHYSAFPSTFLLPEIATRYQLTRSNSQGVVNISVLDATSEEREAQRVQVTGYTLNEPGQRRNLTFRRHVDGEAIYYIAQVPHGREDTLRFFVTIRSGTDEQTLNFNHTFYRQ</sequence>
<evidence type="ECO:0000259" key="2">
    <source>
        <dbReference type="Pfam" id="PF14467"/>
    </source>
</evidence>
<keyword evidence="4" id="KW-1185">Reference proteome</keyword>
<dbReference type="Pfam" id="PF14467">
    <property type="entry name" value="DUF4426"/>
    <property type="match status" value="1"/>
</dbReference>
<dbReference type="Proteomes" id="UP000287823">
    <property type="component" value="Unassembled WGS sequence"/>
</dbReference>
<name>A0A432WGU9_9GAMM</name>
<protein>
    <submittedName>
        <fullName evidence="3">DUF4426 domain-containing protein</fullName>
    </submittedName>
</protein>
<evidence type="ECO:0000256" key="1">
    <source>
        <dbReference type="SAM" id="SignalP"/>
    </source>
</evidence>
<evidence type="ECO:0000313" key="3">
    <source>
        <dbReference type="EMBL" id="RUO32961.1"/>
    </source>
</evidence>